<dbReference type="InterPro" id="IPR029063">
    <property type="entry name" value="SAM-dependent_MTases_sf"/>
</dbReference>
<dbReference type="Proteomes" id="UP000467841">
    <property type="component" value="Unassembled WGS sequence"/>
</dbReference>
<organism evidence="1 2">
    <name type="scientific">Microthlaspi erraticum</name>
    <dbReference type="NCBI Taxonomy" id="1685480"/>
    <lineage>
        <taxon>Eukaryota</taxon>
        <taxon>Viridiplantae</taxon>
        <taxon>Streptophyta</taxon>
        <taxon>Embryophyta</taxon>
        <taxon>Tracheophyta</taxon>
        <taxon>Spermatophyta</taxon>
        <taxon>Magnoliopsida</taxon>
        <taxon>eudicotyledons</taxon>
        <taxon>Gunneridae</taxon>
        <taxon>Pentapetalae</taxon>
        <taxon>rosids</taxon>
        <taxon>malvids</taxon>
        <taxon>Brassicales</taxon>
        <taxon>Brassicaceae</taxon>
        <taxon>Coluteocarpeae</taxon>
        <taxon>Microthlaspi</taxon>
    </lineage>
</organism>
<dbReference type="SUPFAM" id="SSF53335">
    <property type="entry name" value="S-adenosyl-L-methionine-dependent methyltransferases"/>
    <property type="match status" value="1"/>
</dbReference>
<sequence>MSETFKGVWMDYIGASLSDLAKQFTIEAIEDIIHSTNVFPLDPKILAISSKAIFGSFISAHFGADVMRNAFELIEVKLWEDFSRLKTVCSTSS</sequence>
<comment type="caution">
    <text evidence="1">The sequence shown here is derived from an EMBL/GenBank/DDBJ whole genome shotgun (WGS) entry which is preliminary data.</text>
</comment>
<proteinExistence type="predicted"/>
<evidence type="ECO:0000313" key="1">
    <source>
        <dbReference type="EMBL" id="CAA7030315.1"/>
    </source>
</evidence>
<name>A0A6D2IQT8_9BRAS</name>
<dbReference type="OrthoDB" id="1523883at2759"/>
<keyword evidence="2" id="KW-1185">Reference proteome</keyword>
<evidence type="ECO:0000313" key="2">
    <source>
        <dbReference type="Proteomes" id="UP000467841"/>
    </source>
</evidence>
<gene>
    <name evidence="1" type="ORF">MERR_LOCUS17550</name>
</gene>
<accession>A0A6D2IQT8</accession>
<dbReference type="AlphaFoldDB" id="A0A6D2IQT8"/>
<protein>
    <submittedName>
        <fullName evidence="1">Uncharacterized protein</fullName>
    </submittedName>
</protein>
<reference evidence="1" key="1">
    <citation type="submission" date="2020-01" db="EMBL/GenBank/DDBJ databases">
        <authorList>
            <person name="Mishra B."/>
        </authorList>
    </citation>
    <scope>NUCLEOTIDE SEQUENCE [LARGE SCALE GENOMIC DNA]</scope>
</reference>
<dbReference type="EMBL" id="CACVBM020001094">
    <property type="protein sequence ID" value="CAA7030315.1"/>
    <property type="molecule type" value="Genomic_DNA"/>
</dbReference>